<dbReference type="EMBL" id="MGAI01000059">
    <property type="protein sequence ID" value="OGK43085.1"/>
    <property type="molecule type" value="Genomic_DNA"/>
</dbReference>
<evidence type="ECO:0000256" key="2">
    <source>
        <dbReference type="ARBA" id="ARBA00007400"/>
    </source>
</evidence>
<comment type="similarity">
    <text evidence="2">Belongs to the acyltransferase 3 family.</text>
</comment>
<feature type="transmembrane region" description="Helical" evidence="7">
    <location>
        <begin position="256"/>
        <end position="273"/>
    </location>
</feature>
<reference evidence="9 10" key="1">
    <citation type="journal article" date="2016" name="Nat. Commun.">
        <title>Thousands of microbial genomes shed light on interconnected biogeochemical processes in an aquifer system.</title>
        <authorList>
            <person name="Anantharaman K."/>
            <person name="Brown C.T."/>
            <person name="Hug L.A."/>
            <person name="Sharon I."/>
            <person name="Castelle C.J."/>
            <person name="Probst A.J."/>
            <person name="Thomas B.C."/>
            <person name="Singh A."/>
            <person name="Wilkins M.J."/>
            <person name="Karaoz U."/>
            <person name="Brodie E.L."/>
            <person name="Williams K.H."/>
            <person name="Hubbard S.S."/>
            <person name="Banfield J.F."/>
        </authorList>
    </citation>
    <scope>NUCLEOTIDE SEQUENCE [LARGE SCALE GENOMIC DNA]</scope>
</reference>
<dbReference type="CDD" id="cd15482">
    <property type="entry name" value="Sialidase_non-viral"/>
    <property type="match status" value="1"/>
</dbReference>
<dbReference type="Pfam" id="PF15892">
    <property type="entry name" value="BNR_4"/>
    <property type="match status" value="1"/>
</dbReference>
<dbReference type="Gene3D" id="2.120.10.10">
    <property type="match status" value="1"/>
</dbReference>
<dbReference type="Pfam" id="PF01757">
    <property type="entry name" value="Acyl_transf_3"/>
    <property type="match status" value="1"/>
</dbReference>
<evidence type="ECO:0000256" key="7">
    <source>
        <dbReference type="SAM" id="Phobius"/>
    </source>
</evidence>
<accession>A0A1F7IIB4</accession>
<dbReference type="GO" id="GO:0005886">
    <property type="term" value="C:plasma membrane"/>
    <property type="evidence" value="ECO:0007669"/>
    <property type="project" value="UniProtKB-SubCell"/>
</dbReference>
<dbReference type="Proteomes" id="UP000178040">
    <property type="component" value="Unassembled WGS sequence"/>
</dbReference>
<evidence type="ECO:0000256" key="4">
    <source>
        <dbReference type="ARBA" id="ARBA00022692"/>
    </source>
</evidence>
<evidence type="ECO:0000313" key="10">
    <source>
        <dbReference type="Proteomes" id="UP000178040"/>
    </source>
</evidence>
<evidence type="ECO:0000313" key="9">
    <source>
        <dbReference type="EMBL" id="OGK43085.1"/>
    </source>
</evidence>
<keyword evidence="4 7" id="KW-0812">Transmembrane</keyword>
<keyword evidence="6 7" id="KW-0472">Membrane</keyword>
<feature type="transmembrane region" description="Helical" evidence="7">
    <location>
        <begin position="294"/>
        <end position="313"/>
    </location>
</feature>
<dbReference type="InterPro" id="IPR036278">
    <property type="entry name" value="Sialidase_sf"/>
</dbReference>
<comment type="subcellular location">
    <subcellularLocation>
        <location evidence="1">Cell membrane</location>
        <topology evidence="1">Multi-pass membrane protein</topology>
    </subcellularLocation>
</comment>
<protein>
    <recommendedName>
        <fullName evidence="8">Acyltransferase 3 domain-containing protein</fullName>
    </recommendedName>
</protein>
<feature type="transmembrane region" description="Helical" evidence="7">
    <location>
        <begin position="134"/>
        <end position="155"/>
    </location>
</feature>
<feature type="transmembrane region" description="Helical" evidence="7">
    <location>
        <begin position="352"/>
        <end position="368"/>
    </location>
</feature>
<evidence type="ECO:0000256" key="6">
    <source>
        <dbReference type="ARBA" id="ARBA00023136"/>
    </source>
</evidence>
<feature type="transmembrane region" description="Helical" evidence="7">
    <location>
        <begin position="325"/>
        <end position="345"/>
    </location>
</feature>
<dbReference type="PANTHER" id="PTHR40074">
    <property type="entry name" value="O-ACETYLTRANSFERASE WECH"/>
    <property type="match status" value="1"/>
</dbReference>
<name>A0A1F7IIB4_9BACT</name>
<gene>
    <name evidence="9" type="ORF">A3B40_02385</name>
</gene>
<feature type="transmembrane region" description="Helical" evidence="7">
    <location>
        <begin position="187"/>
        <end position="205"/>
    </location>
</feature>
<feature type="transmembrane region" description="Helical" evidence="7">
    <location>
        <begin position="162"/>
        <end position="181"/>
    </location>
</feature>
<feature type="transmembrane region" description="Helical" evidence="7">
    <location>
        <begin position="43"/>
        <end position="64"/>
    </location>
</feature>
<dbReference type="AlphaFoldDB" id="A0A1F7IIB4"/>
<evidence type="ECO:0000259" key="8">
    <source>
        <dbReference type="Pfam" id="PF01757"/>
    </source>
</evidence>
<dbReference type="SUPFAM" id="SSF50939">
    <property type="entry name" value="Sialidases"/>
    <property type="match status" value="1"/>
</dbReference>
<keyword evidence="5 7" id="KW-1133">Transmembrane helix</keyword>
<dbReference type="GO" id="GO:0009246">
    <property type="term" value="P:enterobacterial common antigen biosynthetic process"/>
    <property type="evidence" value="ECO:0007669"/>
    <property type="project" value="TreeGrafter"/>
</dbReference>
<proteinExistence type="inferred from homology"/>
<comment type="caution">
    <text evidence="9">The sequence shown here is derived from an EMBL/GenBank/DDBJ whole genome shotgun (WGS) entry which is preliminary data.</text>
</comment>
<feature type="transmembrane region" description="Helical" evidence="7">
    <location>
        <begin position="85"/>
        <end position="106"/>
    </location>
</feature>
<keyword evidence="3" id="KW-1003">Cell membrane</keyword>
<evidence type="ECO:0000256" key="5">
    <source>
        <dbReference type="ARBA" id="ARBA00022989"/>
    </source>
</evidence>
<dbReference type="InterPro" id="IPR002656">
    <property type="entry name" value="Acyl_transf_3_dom"/>
</dbReference>
<sequence>MERPQKMINDRFEYIDFLRTVAIIVIIITHVLSFHLYNRLIFFIWNYLHFVVVGLVFSSGYVLTFKYRNYFNSFGKTISWYGKRLVRLLLPFYYYLLAHYLLWFFLPNYFSGLGLKKSADFIIRSLLLTGGVDFNWFALLFVQLTILFPLVILSLRKKILNISLIFLSLAATIYFTLFGFRVENYRYVMWTSWMSIIYLSIYLNLKEQKDLNTDSTIKRFLLMGSVAFISFFLLTKFIIAPGKDLVLTQHKYPPDAIYLTYGIVGMCLMMVAARSKVLYTGFLRRIYQFISQRTYQLFFIHYLALDITFKTTGKFQFWSHPATQTILVILISFGVTLFIYLFETLLGKKTKIWTIILIFLTLAILWLVNKNSFVCLKEDKNPVAKSAVLEWLQKPAAVRFIGKHDRTYISWIEQSGKVQIRFYDHKNKIFSDIFTVDDLYPEYRIEAQDDHNAPSLLILPDGQLLVFYVVHDVNGAFFIKRSKNIEDISSWSERLSISDRDANTTYNYPQAKRLANGKIVLFYRRGVYYDSDEYFKISNDAGLTWGNPTKIIDFGREGIYAFIFARDNQIHLAWNKAVTKPAKKNVYYAYSPDGGTSWKKKEGTDLIIPIKEADADLVFDSADDPAYVWDIVADDKNNAFMVFAYRDDPDHEFRFASWSGESWVTTAVTNSSLLYDSGNFFSGGVVIDPNDVYKVYLSKKRSKLEIESWISDDRGKTWRRSESITEDSLFDNFRPQVVENYAKDLRLVWSSGVYEGLVNSQWSGFAKVNIQSDVTKRTIPSSKCGRK</sequence>
<feature type="transmembrane region" description="Helical" evidence="7">
    <location>
        <begin position="20"/>
        <end position="37"/>
    </location>
</feature>
<dbReference type="PANTHER" id="PTHR40074:SF2">
    <property type="entry name" value="O-ACETYLTRANSFERASE WECH"/>
    <property type="match status" value="1"/>
</dbReference>
<feature type="domain" description="Acyltransferase 3" evidence="8">
    <location>
        <begin position="13"/>
        <end position="340"/>
    </location>
</feature>
<evidence type="ECO:0000256" key="1">
    <source>
        <dbReference type="ARBA" id="ARBA00004651"/>
    </source>
</evidence>
<feature type="transmembrane region" description="Helical" evidence="7">
    <location>
        <begin position="217"/>
        <end position="240"/>
    </location>
</feature>
<dbReference type="GO" id="GO:0016413">
    <property type="term" value="F:O-acetyltransferase activity"/>
    <property type="evidence" value="ECO:0007669"/>
    <property type="project" value="TreeGrafter"/>
</dbReference>
<evidence type="ECO:0000256" key="3">
    <source>
        <dbReference type="ARBA" id="ARBA00022475"/>
    </source>
</evidence>
<organism evidence="9 10">
    <name type="scientific">Candidatus Roizmanbacteria bacterium RIFCSPLOWO2_01_FULL_37_16</name>
    <dbReference type="NCBI Taxonomy" id="1802058"/>
    <lineage>
        <taxon>Bacteria</taxon>
        <taxon>Candidatus Roizmaniibacteriota</taxon>
    </lineage>
</organism>